<accession>A0A6G0Z4L5</accession>
<comment type="caution">
    <text evidence="1">The sequence shown here is derived from an EMBL/GenBank/DDBJ whole genome shotgun (WGS) entry which is preliminary data.</text>
</comment>
<proteinExistence type="predicted"/>
<keyword evidence="2" id="KW-1185">Reference proteome</keyword>
<evidence type="ECO:0000313" key="2">
    <source>
        <dbReference type="Proteomes" id="UP000478052"/>
    </source>
</evidence>
<sequence>MHQGSFNVKINDKLSTRHRVLASVPRVNDIAPFLYIFYTAYTLYLPQTPTLSLPVNNLTHLNTLMSWFNKCEIKINETK</sequence>
<organism evidence="1 2">
    <name type="scientific">Aphis craccivora</name>
    <name type="common">Cowpea aphid</name>
    <dbReference type="NCBI Taxonomy" id="307492"/>
    <lineage>
        <taxon>Eukaryota</taxon>
        <taxon>Metazoa</taxon>
        <taxon>Ecdysozoa</taxon>
        <taxon>Arthropoda</taxon>
        <taxon>Hexapoda</taxon>
        <taxon>Insecta</taxon>
        <taxon>Pterygota</taxon>
        <taxon>Neoptera</taxon>
        <taxon>Paraneoptera</taxon>
        <taxon>Hemiptera</taxon>
        <taxon>Sternorrhyncha</taxon>
        <taxon>Aphidomorpha</taxon>
        <taxon>Aphidoidea</taxon>
        <taxon>Aphididae</taxon>
        <taxon>Aphidini</taxon>
        <taxon>Aphis</taxon>
        <taxon>Aphis</taxon>
    </lineage>
</organism>
<name>A0A6G0Z4L5_APHCR</name>
<dbReference type="Proteomes" id="UP000478052">
    <property type="component" value="Unassembled WGS sequence"/>
</dbReference>
<dbReference type="AlphaFoldDB" id="A0A6G0Z4L5"/>
<dbReference type="EMBL" id="VUJU01001402">
    <property type="protein sequence ID" value="KAF0765411.1"/>
    <property type="molecule type" value="Genomic_DNA"/>
</dbReference>
<reference evidence="1 2" key="1">
    <citation type="submission" date="2019-08" db="EMBL/GenBank/DDBJ databases">
        <title>Whole genome of Aphis craccivora.</title>
        <authorList>
            <person name="Voronova N.V."/>
            <person name="Shulinski R.S."/>
            <person name="Bandarenka Y.V."/>
            <person name="Zhorov D.G."/>
            <person name="Warner D."/>
        </authorList>
    </citation>
    <scope>NUCLEOTIDE SEQUENCE [LARGE SCALE GENOMIC DNA]</scope>
    <source>
        <strain evidence="1">180601</strain>
        <tissue evidence="1">Whole Body</tissue>
    </source>
</reference>
<gene>
    <name evidence="1" type="ORF">FWK35_00007890</name>
</gene>
<protein>
    <submittedName>
        <fullName evidence="1">Ribosome biogenesis protein TSR3 isoform X1</fullName>
    </submittedName>
</protein>
<evidence type="ECO:0000313" key="1">
    <source>
        <dbReference type="EMBL" id="KAF0765411.1"/>
    </source>
</evidence>